<accession>A0A081P510</accession>
<evidence type="ECO:0000256" key="1">
    <source>
        <dbReference type="SAM" id="Phobius"/>
    </source>
</evidence>
<keyword evidence="1" id="KW-1133">Transmembrane helix</keyword>
<feature type="transmembrane region" description="Helical" evidence="1">
    <location>
        <begin position="7"/>
        <end position="25"/>
    </location>
</feature>
<dbReference type="GO" id="GO:0004175">
    <property type="term" value="F:endopeptidase activity"/>
    <property type="evidence" value="ECO:0007669"/>
    <property type="project" value="UniProtKB-ARBA"/>
</dbReference>
<dbReference type="PANTHER" id="PTHR43592:SF15">
    <property type="entry name" value="CAAX AMINO TERMINAL PROTEASE FAMILY PROTEIN"/>
    <property type="match status" value="1"/>
</dbReference>
<dbReference type="OrthoDB" id="2194912at2"/>
<dbReference type="RefSeq" id="WP_036682418.1">
    <property type="nucleotide sequence ID" value="NZ_FYEP01000024.1"/>
</dbReference>
<dbReference type="EMBL" id="JNVM01000010">
    <property type="protein sequence ID" value="KEQ25783.1"/>
    <property type="molecule type" value="Genomic_DNA"/>
</dbReference>
<keyword evidence="4" id="KW-1185">Reference proteome</keyword>
<organism evidence="3 4">
    <name type="scientific">Paenibacillus tyrfis</name>
    <dbReference type="NCBI Taxonomy" id="1501230"/>
    <lineage>
        <taxon>Bacteria</taxon>
        <taxon>Bacillati</taxon>
        <taxon>Bacillota</taxon>
        <taxon>Bacilli</taxon>
        <taxon>Bacillales</taxon>
        <taxon>Paenibacillaceae</taxon>
        <taxon>Paenibacillus</taxon>
    </lineage>
</organism>
<dbReference type="AlphaFoldDB" id="A0A081P510"/>
<dbReference type="eggNOG" id="COG1266">
    <property type="taxonomic scope" value="Bacteria"/>
</dbReference>
<feature type="domain" description="CAAX prenyl protease 2/Lysostaphin resistance protein A-like" evidence="2">
    <location>
        <begin position="99"/>
        <end position="186"/>
    </location>
</feature>
<protein>
    <recommendedName>
        <fullName evidence="2">CAAX prenyl protease 2/Lysostaphin resistance protein A-like domain-containing protein</fullName>
    </recommendedName>
</protein>
<dbReference type="InterPro" id="IPR003675">
    <property type="entry name" value="Rce1/LyrA-like_dom"/>
</dbReference>
<dbReference type="Proteomes" id="UP000028123">
    <property type="component" value="Unassembled WGS sequence"/>
</dbReference>
<feature type="transmembrane region" description="Helical" evidence="1">
    <location>
        <begin position="130"/>
        <end position="147"/>
    </location>
</feature>
<dbReference type="GO" id="GO:0080120">
    <property type="term" value="P:CAAX-box protein maturation"/>
    <property type="evidence" value="ECO:0007669"/>
    <property type="project" value="UniProtKB-ARBA"/>
</dbReference>
<evidence type="ECO:0000259" key="2">
    <source>
        <dbReference type="Pfam" id="PF02517"/>
    </source>
</evidence>
<feature type="transmembrane region" description="Helical" evidence="1">
    <location>
        <begin position="153"/>
        <end position="170"/>
    </location>
</feature>
<dbReference type="PANTHER" id="PTHR43592">
    <property type="entry name" value="CAAX AMINO TERMINAL PROTEASE"/>
    <property type="match status" value="1"/>
</dbReference>
<keyword evidence="1" id="KW-0472">Membrane</keyword>
<feature type="transmembrane region" description="Helical" evidence="1">
    <location>
        <begin position="73"/>
        <end position="92"/>
    </location>
</feature>
<evidence type="ECO:0000313" key="4">
    <source>
        <dbReference type="Proteomes" id="UP000028123"/>
    </source>
</evidence>
<reference evidence="3 4" key="1">
    <citation type="submission" date="2014-06" db="EMBL/GenBank/DDBJ databases">
        <title>Draft genome sequence of Paenibacillus sp. MSt1.</title>
        <authorList>
            <person name="Aw Y.K."/>
            <person name="Ong K.S."/>
            <person name="Gan H.M."/>
            <person name="Lee S.M."/>
        </authorList>
    </citation>
    <scope>NUCLEOTIDE SEQUENCE [LARGE SCALE GENOMIC DNA]</scope>
    <source>
        <strain evidence="3 4">MSt1</strain>
    </source>
</reference>
<evidence type="ECO:0000313" key="3">
    <source>
        <dbReference type="EMBL" id="KEQ25783.1"/>
    </source>
</evidence>
<name>A0A081P510_9BACL</name>
<sequence>MNRRYAYILIVFYLFSGPGPILFFLNKFTVSFLPIVTLSVILCLLKNEILLINFNQIIRNIQNYSLAFNGLKYCIFSHALSTLIFGFSAIVTDDLINSYLIVSVNSVIIAPIVEETVYRKIIFGFLNKQYNFWIGSIGSSFIFSIGHLNLDRFLAYFLVGMVLCFVYKKAGNLFPAMLAHASLNYISILVRTLNG</sequence>
<feature type="transmembrane region" description="Helical" evidence="1">
    <location>
        <begin position="31"/>
        <end position="52"/>
    </location>
</feature>
<gene>
    <name evidence="3" type="ORF">ET33_03485</name>
</gene>
<proteinExistence type="predicted"/>
<keyword evidence="1" id="KW-0812">Transmembrane</keyword>
<comment type="caution">
    <text evidence="3">The sequence shown here is derived from an EMBL/GenBank/DDBJ whole genome shotgun (WGS) entry which is preliminary data.</text>
</comment>
<dbReference type="Pfam" id="PF02517">
    <property type="entry name" value="Rce1-like"/>
    <property type="match status" value="1"/>
</dbReference>
<feature type="transmembrane region" description="Helical" evidence="1">
    <location>
        <begin position="98"/>
        <end position="118"/>
    </location>
</feature>